<reference evidence="2" key="1">
    <citation type="submission" date="2020-08" db="EMBL/GenBank/DDBJ databases">
        <title>Multicomponent nature underlies the extraordinary mechanical properties of spider dragline silk.</title>
        <authorList>
            <person name="Kono N."/>
            <person name="Nakamura H."/>
            <person name="Mori M."/>
            <person name="Yoshida Y."/>
            <person name="Ohtoshi R."/>
            <person name="Malay A.D."/>
            <person name="Moran D.A.P."/>
            <person name="Tomita M."/>
            <person name="Numata K."/>
            <person name="Arakawa K."/>
        </authorList>
    </citation>
    <scope>NUCLEOTIDE SEQUENCE</scope>
</reference>
<feature type="compositionally biased region" description="Basic residues" evidence="1">
    <location>
        <begin position="1"/>
        <end position="10"/>
    </location>
</feature>
<proteinExistence type="predicted"/>
<feature type="compositionally biased region" description="Polar residues" evidence="1">
    <location>
        <begin position="13"/>
        <end position="25"/>
    </location>
</feature>
<dbReference type="AlphaFoldDB" id="A0A8X6QIM8"/>
<accession>A0A8X6QIM8</accession>
<feature type="region of interest" description="Disordered" evidence="1">
    <location>
        <begin position="1"/>
        <end position="25"/>
    </location>
</feature>
<name>A0A8X6QIM8_NEPPI</name>
<comment type="caution">
    <text evidence="2">The sequence shown here is derived from an EMBL/GenBank/DDBJ whole genome shotgun (WGS) entry which is preliminary data.</text>
</comment>
<evidence type="ECO:0000313" key="2">
    <source>
        <dbReference type="EMBL" id="GFU29079.1"/>
    </source>
</evidence>
<gene>
    <name evidence="2" type="ORF">NPIL_97131</name>
</gene>
<evidence type="ECO:0000256" key="1">
    <source>
        <dbReference type="SAM" id="MobiDB-lite"/>
    </source>
</evidence>
<organism evidence="2 3">
    <name type="scientific">Nephila pilipes</name>
    <name type="common">Giant wood spider</name>
    <name type="synonym">Nephila maculata</name>
    <dbReference type="NCBI Taxonomy" id="299642"/>
    <lineage>
        <taxon>Eukaryota</taxon>
        <taxon>Metazoa</taxon>
        <taxon>Ecdysozoa</taxon>
        <taxon>Arthropoda</taxon>
        <taxon>Chelicerata</taxon>
        <taxon>Arachnida</taxon>
        <taxon>Araneae</taxon>
        <taxon>Araneomorphae</taxon>
        <taxon>Entelegynae</taxon>
        <taxon>Araneoidea</taxon>
        <taxon>Nephilidae</taxon>
        <taxon>Nephila</taxon>
    </lineage>
</organism>
<dbReference type="Proteomes" id="UP000887013">
    <property type="component" value="Unassembled WGS sequence"/>
</dbReference>
<feature type="non-terminal residue" evidence="2">
    <location>
        <position position="25"/>
    </location>
</feature>
<dbReference type="EMBL" id="BMAW01082407">
    <property type="protein sequence ID" value="GFU29079.1"/>
    <property type="molecule type" value="Genomic_DNA"/>
</dbReference>
<protein>
    <submittedName>
        <fullName evidence="2">Uncharacterized protein</fullName>
    </submittedName>
</protein>
<keyword evidence="3" id="KW-1185">Reference proteome</keyword>
<evidence type="ECO:0000313" key="3">
    <source>
        <dbReference type="Proteomes" id="UP000887013"/>
    </source>
</evidence>
<sequence length="25" mass="2795">MPAKRSRKICKGMSNNATERSNTDV</sequence>